<keyword evidence="4" id="KW-1185">Reference proteome</keyword>
<dbReference type="GO" id="GO:0003746">
    <property type="term" value="F:translation elongation factor activity"/>
    <property type="evidence" value="ECO:0007669"/>
    <property type="project" value="UniProtKB-KW"/>
</dbReference>
<keyword evidence="3" id="KW-0648">Protein biosynthesis</keyword>
<dbReference type="InterPro" id="IPR032330">
    <property type="entry name" value="EF-G-binding_C"/>
</dbReference>
<evidence type="ECO:0000313" key="4">
    <source>
        <dbReference type="Proteomes" id="UP000325517"/>
    </source>
</evidence>
<sequence>MNPFIRNDQYNFIKNQTQILINGHLSVNDQGVINALKSLAKEKVLALFEDLSEEQANLLQSIVEVKEKVEAEVFLEQIKQFVIPFKEINEQTIKKIFPKAKKLKIPAIEKIDFKEITYLGWIDKGSNKKILILEHNSKHIGISGGFYNSNKKGICSLCNRFEEIGMFTSAIKGTTQDAYISRGNYICQDSQKCNQNLMSLDKLDEFFNLIVGR</sequence>
<keyword evidence="3" id="KW-0251">Elongation factor</keyword>
<feature type="domain" description="Elongation factor G-binding protein N-terminal" evidence="1">
    <location>
        <begin position="4"/>
        <end position="86"/>
    </location>
</feature>
<dbReference type="RefSeq" id="WP_151701128.1">
    <property type="nucleotide sequence ID" value="NZ_CP031223.1"/>
</dbReference>
<evidence type="ECO:0000259" key="1">
    <source>
        <dbReference type="Pfam" id="PF07299"/>
    </source>
</evidence>
<dbReference type="OrthoDB" id="1891078at2"/>
<dbReference type="Pfam" id="PF07299">
    <property type="entry name" value="EF-G-binding_N"/>
    <property type="match status" value="1"/>
</dbReference>
<feature type="domain" description="Elongation factor G-binding protein C-terminal treble-clef zinc-finger" evidence="2">
    <location>
        <begin position="99"/>
        <end position="199"/>
    </location>
</feature>
<dbReference type="Proteomes" id="UP000325517">
    <property type="component" value="Chromosome"/>
</dbReference>
<dbReference type="InterPro" id="IPR038344">
    <property type="entry name" value="EF-G_N_sf"/>
</dbReference>
<evidence type="ECO:0000313" key="3">
    <source>
        <dbReference type="EMBL" id="QFG00242.1"/>
    </source>
</evidence>
<evidence type="ECO:0000259" key="2">
    <source>
        <dbReference type="Pfam" id="PF16571"/>
    </source>
</evidence>
<dbReference type="CDD" id="cd16342">
    <property type="entry name" value="FusC_FusB"/>
    <property type="match status" value="1"/>
</dbReference>
<dbReference type="KEGG" id="psyo:PB01_16290"/>
<dbReference type="Gene3D" id="1.20.1280.250">
    <property type="match status" value="1"/>
</dbReference>
<dbReference type="AlphaFoldDB" id="A0A5J6SQL0"/>
<name>A0A5J6SQL0_9BACI</name>
<dbReference type="EMBL" id="CP031223">
    <property type="protein sequence ID" value="QFG00242.1"/>
    <property type="molecule type" value="Genomic_DNA"/>
</dbReference>
<gene>
    <name evidence="3" type="ORF">PB01_16290</name>
</gene>
<reference evidence="3 4" key="1">
    <citation type="submission" date="2018-07" db="EMBL/GenBank/DDBJ databases">
        <title>Complete genome sequence of Psychrobacillus sp. PB01, isolated from iceberg, and comparative genome analysis of Psychrobacillus strains.</title>
        <authorList>
            <person name="Lee P.C."/>
        </authorList>
    </citation>
    <scope>NUCLEOTIDE SEQUENCE [LARGE SCALE GENOMIC DNA]</scope>
    <source>
        <strain evidence="3 4">PB01</strain>
    </source>
</reference>
<accession>A0A5J6SQL0</accession>
<organism evidence="3 4">
    <name type="scientific">Psychrobacillus glaciei</name>
    <dbReference type="NCBI Taxonomy" id="2283160"/>
    <lineage>
        <taxon>Bacteria</taxon>
        <taxon>Bacillati</taxon>
        <taxon>Bacillota</taxon>
        <taxon>Bacilli</taxon>
        <taxon>Bacillales</taxon>
        <taxon>Bacillaceae</taxon>
        <taxon>Psychrobacillus</taxon>
    </lineage>
</organism>
<dbReference type="InterPro" id="IPR010841">
    <property type="entry name" value="EF-G-binding_N"/>
</dbReference>
<dbReference type="Pfam" id="PF16571">
    <property type="entry name" value="FBP_C"/>
    <property type="match status" value="1"/>
</dbReference>
<protein>
    <submittedName>
        <fullName evidence="3">Elongation factor G-binding protein</fullName>
    </submittedName>
</protein>
<proteinExistence type="predicted"/>